<comment type="similarity">
    <text evidence="4">Belongs to the WD repeat ELP2 family.</text>
</comment>
<dbReference type="GO" id="GO:0033588">
    <property type="term" value="C:elongator holoenzyme complex"/>
    <property type="evidence" value="ECO:0007669"/>
    <property type="project" value="InterPro"/>
</dbReference>
<protein>
    <recommendedName>
        <fullName evidence="5">Elongator complex protein 2</fullName>
    </recommendedName>
</protein>
<dbReference type="SUPFAM" id="SSF50978">
    <property type="entry name" value="WD40 repeat-like"/>
    <property type="match status" value="2"/>
</dbReference>
<proteinExistence type="inferred from homology"/>
<dbReference type="GO" id="GO:0005634">
    <property type="term" value="C:nucleus"/>
    <property type="evidence" value="ECO:0007669"/>
    <property type="project" value="UniProtKB-SubCell"/>
</dbReference>
<comment type="pathway">
    <text evidence="3">tRNA modification; 5-methoxycarbonylmethyl-2-thiouridine-tRNA biosynthesis.</text>
</comment>
<keyword evidence="7 11" id="KW-0853">WD repeat</keyword>
<evidence type="ECO:0000256" key="9">
    <source>
        <dbReference type="ARBA" id="ARBA00022737"/>
    </source>
</evidence>
<gene>
    <name evidence="12" type="ORF">g.34312</name>
</gene>
<evidence type="ECO:0000256" key="10">
    <source>
        <dbReference type="ARBA" id="ARBA00023242"/>
    </source>
</evidence>
<evidence type="ECO:0000256" key="11">
    <source>
        <dbReference type="PROSITE-ProRule" id="PRU00221"/>
    </source>
</evidence>
<evidence type="ECO:0000256" key="3">
    <source>
        <dbReference type="ARBA" id="ARBA00005043"/>
    </source>
</evidence>
<accession>A0A1B6J4E0</accession>
<dbReference type="UniPathway" id="UPA00988"/>
<dbReference type="Gene3D" id="2.130.10.10">
    <property type="entry name" value="YVTN repeat-like/Quinoprotein amine dehydrogenase"/>
    <property type="match status" value="2"/>
</dbReference>
<name>A0A1B6J4E0_9HEMI</name>
<dbReference type="PANTHER" id="PTHR44111">
    <property type="entry name" value="ELONGATOR COMPLEX PROTEIN 2"/>
    <property type="match status" value="1"/>
</dbReference>
<dbReference type="SMART" id="SM00320">
    <property type="entry name" value="WD40"/>
    <property type="match status" value="6"/>
</dbReference>
<dbReference type="PANTHER" id="PTHR44111:SF1">
    <property type="entry name" value="ELONGATOR COMPLEX PROTEIN 2"/>
    <property type="match status" value="1"/>
</dbReference>
<dbReference type="Pfam" id="PF00400">
    <property type="entry name" value="WD40"/>
    <property type="match status" value="3"/>
</dbReference>
<evidence type="ECO:0000256" key="5">
    <source>
        <dbReference type="ARBA" id="ARBA00020267"/>
    </source>
</evidence>
<evidence type="ECO:0000256" key="2">
    <source>
        <dbReference type="ARBA" id="ARBA00004496"/>
    </source>
</evidence>
<dbReference type="GO" id="GO:0005737">
    <property type="term" value="C:cytoplasm"/>
    <property type="evidence" value="ECO:0007669"/>
    <property type="project" value="UniProtKB-SubCell"/>
</dbReference>
<reference evidence="12" key="1">
    <citation type="submission" date="2015-11" db="EMBL/GenBank/DDBJ databases">
        <title>De novo transcriptome assembly of four potential Pierce s Disease insect vectors from Arizona vineyards.</title>
        <authorList>
            <person name="Tassone E.E."/>
        </authorList>
    </citation>
    <scope>NUCLEOTIDE SEQUENCE</scope>
</reference>
<evidence type="ECO:0000313" key="12">
    <source>
        <dbReference type="EMBL" id="JAS94028.1"/>
    </source>
</evidence>
<evidence type="ECO:0000256" key="8">
    <source>
        <dbReference type="ARBA" id="ARBA00022694"/>
    </source>
</evidence>
<dbReference type="GO" id="GO:0002098">
    <property type="term" value="P:tRNA wobble uridine modification"/>
    <property type="evidence" value="ECO:0007669"/>
    <property type="project" value="InterPro"/>
</dbReference>
<keyword evidence="9" id="KW-0677">Repeat</keyword>
<dbReference type="InterPro" id="IPR001680">
    <property type="entry name" value="WD40_rpt"/>
</dbReference>
<evidence type="ECO:0000256" key="6">
    <source>
        <dbReference type="ARBA" id="ARBA00022490"/>
    </source>
</evidence>
<dbReference type="EMBL" id="GECU01013678">
    <property type="protein sequence ID" value="JAS94028.1"/>
    <property type="molecule type" value="Transcribed_RNA"/>
</dbReference>
<evidence type="ECO:0000256" key="1">
    <source>
        <dbReference type="ARBA" id="ARBA00004123"/>
    </source>
</evidence>
<keyword evidence="6" id="KW-0963">Cytoplasm</keyword>
<evidence type="ECO:0000256" key="4">
    <source>
        <dbReference type="ARBA" id="ARBA00005881"/>
    </source>
</evidence>
<dbReference type="PROSITE" id="PS50082">
    <property type="entry name" value="WD_REPEATS_2"/>
    <property type="match status" value="1"/>
</dbReference>
<dbReference type="FunFam" id="2.130.10.10:FF:000400">
    <property type="entry name" value="Elongator acetyltransferase complex subunit 2"/>
    <property type="match status" value="1"/>
</dbReference>
<dbReference type="InterPro" id="IPR037289">
    <property type="entry name" value="Elp2"/>
</dbReference>
<organism evidence="12">
    <name type="scientific">Homalodisca liturata</name>
    <dbReference type="NCBI Taxonomy" id="320908"/>
    <lineage>
        <taxon>Eukaryota</taxon>
        <taxon>Metazoa</taxon>
        <taxon>Ecdysozoa</taxon>
        <taxon>Arthropoda</taxon>
        <taxon>Hexapoda</taxon>
        <taxon>Insecta</taxon>
        <taxon>Pterygota</taxon>
        <taxon>Neoptera</taxon>
        <taxon>Paraneoptera</taxon>
        <taxon>Hemiptera</taxon>
        <taxon>Auchenorrhyncha</taxon>
        <taxon>Membracoidea</taxon>
        <taxon>Cicadellidae</taxon>
        <taxon>Cicadellinae</taxon>
        <taxon>Proconiini</taxon>
        <taxon>Homalodisca</taxon>
    </lineage>
</organism>
<keyword evidence="10" id="KW-0539">Nucleus</keyword>
<comment type="subcellular location">
    <subcellularLocation>
        <location evidence="2">Cytoplasm</location>
    </subcellularLocation>
    <subcellularLocation>
        <location evidence="1">Nucleus</location>
    </subcellularLocation>
</comment>
<sequence>MGEVGGNTLGFFGACFGPSGSAIFAHSYLGGFHLWYKDEDEWRPTVVVGGHFDAVTDLAWERKHGRYLLTVSTDQTTRLHAPWVQTDCDKKYSWHEIARPQIHGYDLVCLAMLPNFRFVSGADEKVVRAFTAPQNFLENFKRLCLKNTKDVESDNKLVSLPTGAAVPVLGLSNKAVFQYEQVSQPEERHVKDQYDESSYFTPQQFEEPPTEDNLLQNTLWPETMKLYGHGYEIFSLATTSDGKLLASACKATNEEHAAILLWDTTTWQKVDRLVYHQLTVTQLEFSPDDQYLLSVSRDRCWAVFQRSESEMDKYSLVARSNKGTGVHTRIIWCCAWTHDSAHFVTGSRDGKVVVWDKIEHSHPTLGNFAGCSEYLDLPKESITSVACGADFYLFTNEYLMAVGSEAGDIRLYGWENLQSPWRFLFQLSGNSAHHLTVKRLSFRPVLGIAGQAEDSASEQTECILQLASCGLDHTIKIFDLYIK</sequence>
<keyword evidence="8" id="KW-0819">tRNA processing</keyword>
<dbReference type="InterPro" id="IPR036322">
    <property type="entry name" value="WD40_repeat_dom_sf"/>
</dbReference>
<dbReference type="PROSITE" id="PS50294">
    <property type="entry name" value="WD_REPEATS_REGION"/>
    <property type="match status" value="1"/>
</dbReference>
<feature type="repeat" description="WD" evidence="11">
    <location>
        <begin position="324"/>
        <end position="356"/>
    </location>
</feature>
<dbReference type="AlphaFoldDB" id="A0A1B6J4E0"/>
<dbReference type="InterPro" id="IPR015943">
    <property type="entry name" value="WD40/YVTN_repeat-like_dom_sf"/>
</dbReference>
<evidence type="ECO:0000256" key="7">
    <source>
        <dbReference type="ARBA" id="ARBA00022574"/>
    </source>
</evidence>